<reference evidence="1" key="1">
    <citation type="submission" date="2019-08" db="EMBL/GenBank/DDBJ databases">
        <authorList>
            <person name="Kucharzyk K."/>
            <person name="Murdoch R.W."/>
            <person name="Higgins S."/>
            <person name="Loffler F."/>
        </authorList>
    </citation>
    <scope>NUCLEOTIDE SEQUENCE</scope>
</reference>
<comment type="caution">
    <text evidence="1">The sequence shown here is derived from an EMBL/GenBank/DDBJ whole genome shotgun (WGS) entry which is preliminary data.</text>
</comment>
<proteinExistence type="predicted"/>
<name>A0A645DSD1_9ZZZZ</name>
<accession>A0A645DSD1</accession>
<sequence>MKYPNPKFGLIYGKERTFCLYSIDLVLKDANVNPTAFPCIGGRPSVGRFGYSCPDLILGCHTGDGHGSRHLLLGDDHRPRIVGGEAVVGCNVVHYIRK</sequence>
<protein>
    <submittedName>
        <fullName evidence="1">Uncharacterized protein</fullName>
    </submittedName>
</protein>
<evidence type="ECO:0000313" key="1">
    <source>
        <dbReference type="EMBL" id="MPM92237.1"/>
    </source>
</evidence>
<dbReference type="AlphaFoldDB" id="A0A645DSD1"/>
<organism evidence="1">
    <name type="scientific">bioreactor metagenome</name>
    <dbReference type="NCBI Taxonomy" id="1076179"/>
    <lineage>
        <taxon>unclassified sequences</taxon>
        <taxon>metagenomes</taxon>
        <taxon>ecological metagenomes</taxon>
    </lineage>
</organism>
<dbReference type="EMBL" id="VSSQ01039205">
    <property type="protein sequence ID" value="MPM92237.1"/>
    <property type="molecule type" value="Genomic_DNA"/>
</dbReference>
<gene>
    <name evidence="1" type="ORF">SDC9_139372</name>
</gene>